<evidence type="ECO:0000313" key="3">
    <source>
        <dbReference type="Proteomes" id="UP000321947"/>
    </source>
</evidence>
<proteinExistence type="predicted"/>
<feature type="region of interest" description="Disordered" evidence="1">
    <location>
        <begin position="1"/>
        <end position="55"/>
    </location>
</feature>
<organism evidence="2 3">
    <name type="scientific">Cucumis melo var. makuwa</name>
    <name type="common">Oriental melon</name>
    <dbReference type="NCBI Taxonomy" id="1194695"/>
    <lineage>
        <taxon>Eukaryota</taxon>
        <taxon>Viridiplantae</taxon>
        <taxon>Streptophyta</taxon>
        <taxon>Embryophyta</taxon>
        <taxon>Tracheophyta</taxon>
        <taxon>Spermatophyta</taxon>
        <taxon>Magnoliopsida</taxon>
        <taxon>eudicotyledons</taxon>
        <taxon>Gunneridae</taxon>
        <taxon>Pentapetalae</taxon>
        <taxon>rosids</taxon>
        <taxon>fabids</taxon>
        <taxon>Cucurbitales</taxon>
        <taxon>Cucurbitaceae</taxon>
        <taxon>Benincaseae</taxon>
        <taxon>Cucumis</taxon>
    </lineage>
</organism>
<comment type="caution">
    <text evidence="2">The sequence shown here is derived from an EMBL/GenBank/DDBJ whole genome shotgun (WGS) entry which is preliminary data.</text>
</comment>
<feature type="compositionally biased region" description="Polar residues" evidence="1">
    <location>
        <begin position="169"/>
        <end position="189"/>
    </location>
</feature>
<name>A0A5D3B8E5_CUCMM</name>
<dbReference type="Proteomes" id="UP000321947">
    <property type="component" value="Unassembled WGS sequence"/>
</dbReference>
<gene>
    <name evidence="2" type="ORF">E5676_scaffold767G00500</name>
</gene>
<feature type="compositionally biased region" description="Basic and acidic residues" evidence="1">
    <location>
        <begin position="1"/>
        <end position="14"/>
    </location>
</feature>
<protein>
    <submittedName>
        <fullName evidence="2">Transposon Tf2-1 polyprotein isoform X1</fullName>
    </submittedName>
</protein>
<dbReference type="AlphaFoldDB" id="A0A5D3B8E5"/>
<accession>A0A5D3B8E5</accession>
<dbReference type="EMBL" id="SSTD01020139">
    <property type="protein sequence ID" value="TYJ95553.1"/>
    <property type="molecule type" value="Genomic_DNA"/>
</dbReference>
<evidence type="ECO:0000256" key="1">
    <source>
        <dbReference type="SAM" id="MobiDB-lite"/>
    </source>
</evidence>
<evidence type="ECO:0000313" key="2">
    <source>
        <dbReference type="EMBL" id="TYJ95553.1"/>
    </source>
</evidence>
<feature type="compositionally biased region" description="Basic and acidic residues" evidence="1">
    <location>
        <begin position="37"/>
        <end position="55"/>
    </location>
</feature>
<feature type="region of interest" description="Disordered" evidence="1">
    <location>
        <begin position="159"/>
        <end position="192"/>
    </location>
</feature>
<reference evidence="2 3" key="1">
    <citation type="submission" date="2019-08" db="EMBL/GenBank/DDBJ databases">
        <title>Draft genome sequences of two oriental melons (Cucumis melo L. var makuwa).</title>
        <authorList>
            <person name="Kwon S.-Y."/>
        </authorList>
    </citation>
    <scope>NUCLEOTIDE SEQUENCE [LARGE SCALE GENOMIC DNA]</scope>
    <source>
        <strain evidence="3">cv. Chang Bougi</strain>
        <tissue evidence="2">Leaf</tissue>
    </source>
</reference>
<sequence>MMESITEKMTESVMHKSAIAKGKEKETSTSKLADTIRNAEEDRIERKTDNDELSTDRSKFKKVEMPVFTREDPTNGTILGKFLRIKQETSIEEYRNLFDKLFALLSDILEKVVKDTLINGLLPSVRAEVAFFRPQRLVEMMQVAQLVENGELIRNETKLNGYSGGKYNPQASTTNKPTTGNPSSENKGNTAFPIRTITLRNSNANEVRKEANYRRLPDAEFQAWKKKGLCVSLQWKILSRS</sequence>